<keyword evidence="1" id="KW-0472">Membrane</keyword>
<proteinExistence type="predicted"/>
<keyword evidence="4" id="KW-1185">Reference proteome</keyword>
<evidence type="ECO:0000256" key="1">
    <source>
        <dbReference type="SAM" id="Phobius"/>
    </source>
</evidence>
<dbReference type="InterPro" id="IPR025637">
    <property type="entry name" value="DUF4333"/>
</dbReference>
<feature type="domain" description="DUF4333" evidence="2">
    <location>
        <begin position="108"/>
        <end position="150"/>
    </location>
</feature>
<dbReference type="Proteomes" id="UP000617743">
    <property type="component" value="Unassembled WGS sequence"/>
</dbReference>
<gene>
    <name evidence="3" type="ORF">GCM10010383_37900</name>
</gene>
<reference evidence="4" key="1">
    <citation type="journal article" date="2019" name="Int. J. Syst. Evol. Microbiol.">
        <title>The Global Catalogue of Microorganisms (GCM) 10K type strain sequencing project: providing services to taxonomists for standard genome sequencing and annotation.</title>
        <authorList>
            <consortium name="The Broad Institute Genomics Platform"/>
            <consortium name="The Broad Institute Genome Sequencing Center for Infectious Disease"/>
            <person name="Wu L."/>
            <person name="Ma J."/>
        </authorList>
    </citation>
    <scope>NUCLEOTIDE SEQUENCE [LARGE SCALE GENOMIC DNA]</scope>
    <source>
        <strain evidence="4">JCM 4866</strain>
    </source>
</reference>
<evidence type="ECO:0000259" key="2">
    <source>
        <dbReference type="Pfam" id="PF14230"/>
    </source>
</evidence>
<keyword evidence="1" id="KW-0812">Transmembrane</keyword>
<sequence>MAEARGRARGREWSHFLCSIIDMTTIPIPTQEYEMQRGFLVGAVGGVAAMAAVGGLVTWLAAAKDVQHTTIDTMPRALYVKVDGRPAIAKTILQARIEGWYHPLPWLGRDIGDVSCPAPLKAVAGATGTCTARADGDRISIPVRVIKVEGDPATPRVTWKFER</sequence>
<comment type="caution">
    <text evidence="3">The sequence shown here is derived from an EMBL/GenBank/DDBJ whole genome shotgun (WGS) entry which is preliminary data.</text>
</comment>
<keyword evidence="1" id="KW-1133">Transmembrane helix</keyword>
<accession>A0ABQ2X844</accession>
<dbReference type="EMBL" id="BMWC01000005">
    <property type="protein sequence ID" value="GGX04465.1"/>
    <property type="molecule type" value="Genomic_DNA"/>
</dbReference>
<name>A0ABQ2X844_9ACTN</name>
<organism evidence="3 4">
    <name type="scientific">Streptomyces lomondensis</name>
    <dbReference type="NCBI Taxonomy" id="68229"/>
    <lineage>
        <taxon>Bacteria</taxon>
        <taxon>Bacillati</taxon>
        <taxon>Actinomycetota</taxon>
        <taxon>Actinomycetes</taxon>
        <taxon>Kitasatosporales</taxon>
        <taxon>Streptomycetaceae</taxon>
        <taxon>Streptomyces</taxon>
    </lineage>
</organism>
<dbReference type="Pfam" id="PF14230">
    <property type="entry name" value="DUF4333"/>
    <property type="match status" value="1"/>
</dbReference>
<evidence type="ECO:0000313" key="3">
    <source>
        <dbReference type="EMBL" id="GGX04465.1"/>
    </source>
</evidence>
<feature type="transmembrane region" description="Helical" evidence="1">
    <location>
        <begin position="39"/>
        <end position="62"/>
    </location>
</feature>
<protein>
    <recommendedName>
        <fullName evidence="2">DUF4333 domain-containing protein</fullName>
    </recommendedName>
</protein>
<evidence type="ECO:0000313" key="4">
    <source>
        <dbReference type="Proteomes" id="UP000617743"/>
    </source>
</evidence>